<gene>
    <name evidence="2" type="ORF">GCM10022200_10100</name>
</gene>
<proteinExistence type="predicted"/>
<evidence type="ECO:0000256" key="1">
    <source>
        <dbReference type="SAM" id="Phobius"/>
    </source>
</evidence>
<protein>
    <submittedName>
        <fullName evidence="2">Uncharacterized protein</fullName>
    </submittedName>
</protein>
<feature type="transmembrane region" description="Helical" evidence="1">
    <location>
        <begin position="47"/>
        <end position="72"/>
    </location>
</feature>
<keyword evidence="1" id="KW-0812">Transmembrane</keyword>
<dbReference type="EMBL" id="BAAAYU010000001">
    <property type="protein sequence ID" value="GAA3629429.1"/>
    <property type="molecule type" value="Genomic_DNA"/>
</dbReference>
<feature type="transmembrane region" description="Helical" evidence="1">
    <location>
        <begin position="16"/>
        <end position="35"/>
    </location>
</feature>
<sequence length="153" mass="15650">MTDRDRAPVWGMAESRVALVVVGVGLAIVGVVVFASDVRPSQYPAIAAWLIGALIVHDVLIAGTIVAVAVLSRRAPVPYGAVLVVQGALAVAGITALVVVPEIVKKAIGTANPTILPLDYGLNLAVLLGVLTIAAGVGVLLHLRLARRATAQD</sequence>
<keyword evidence="3" id="KW-1185">Reference proteome</keyword>
<feature type="transmembrane region" description="Helical" evidence="1">
    <location>
        <begin position="79"/>
        <end position="100"/>
    </location>
</feature>
<feature type="transmembrane region" description="Helical" evidence="1">
    <location>
        <begin position="120"/>
        <end position="143"/>
    </location>
</feature>
<name>A0ABP7ACK8_9MICO</name>
<keyword evidence="1" id="KW-1133">Transmembrane helix</keyword>
<reference evidence="3" key="1">
    <citation type="journal article" date="2019" name="Int. J. Syst. Evol. Microbiol.">
        <title>The Global Catalogue of Microorganisms (GCM) 10K type strain sequencing project: providing services to taxonomists for standard genome sequencing and annotation.</title>
        <authorList>
            <consortium name="The Broad Institute Genomics Platform"/>
            <consortium name="The Broad Institute Genome Sequencing Center for Infectious Disease"/>
            <person name="Wu L."/>
            <person name="Ma J."/>
        </authorList>
    </citation>
    <scope>NUCLEOTIDE SEQUENCE [LARGE SCALE GENOMIC DNA]</scope>
    <source>
        <strain evidence="3">JCM 16544</strain>
    </source>
</reference>
<keyword evidence="1" id="KW-0472">Membrane</keyword>
<evidence type="ECO:0000313" key="2">
    <source>
        <dbReference type="EMBL" id="GAA3629429.1"/>
    </source>
</evidence>
<accession>A0ABP7ACK8</accession>
<dbReference type="RefSeq" id="WP_344736805.1">
    <property type="nucleotide sequence ID" value="NZ_BAAAYU010000001.1"/>
</dbReference>
<evidence type="ECO:0000313" key="3">
    <source>
        <dbReference type="Proteomes" id="UP001501697"/>
    </source>
</evidence>
<dbReference type="Proteomes" id="UP001501697">
    <property type="component" value="Unassembled WGS sequence"/>
</dbReference>
<comment type="caution">
    <text evidence="2">The sequence shown here is derived from an EMBL/GenBank/DDBJ whole genome shotgun (WGS) entry which is preliminary data.</text>
</comment>
<organism evidence="2 3">
    <name type="scientific">Microbacterium awajiense</name>
    <dbReference type="NCBI Taxonomy" id="415214"/>
    <lineage>
        <taxon>Bacteria</taxon>
        <taxon>Bacillati</taxon>
        <taxon>Actinomycetota</taxon>
        <taxon>Actinomycetes</taxon>
        <taxon>Micrococcales</taxon>
        <taxon>Microbacteriaceae</taxon>
        <taxon>Microbacterium</taxon>
    </lineage>
</organism>